<dbReference type="GO" id="GO:0004722">
    <property type="term" value="F:protein serine/threonine phosphatase activity"/>
    <property type="evidence" value="ECO:0007669"/>
    <property type="project" value="InterPro"/>
</dbReference>
<dbReference type="AlphaFoldDB" id="A0A812U237"/>
<dbReference type="Gene3D" id="3.60.40.10">
    <property type="entry name" value="PPM-type phosphatase domain"/>
    <property type="match status" value="1"/>
</dbReference>
<sequence>MGAMLPKAVESTVVEEQWSKGFRIAACEMNGWRSNMEDAHVMIAQPDWGFFAVLDGHGGDMCSAFVASKLKEHFGRYGCPRDDAAFRQMFFDIDAAFLATGKASGSTATMCIVQKGIGGKCQVRVANAGDSRILLGRRDGRIVDGGGTDEGLTTDHKPCHPAERQRIYRCGGTVEKAAGGIARVNGELAVSRGFGDAEFKKTGGPGPEDRPVTCNPEFGRFECDDSHFLLLVCDGISEGEFPNPDVIKHAASALRVKDDPGMVAEAVCVKALEANSKDNLSCMCVLLKGSDDHRERTVFRPGPIYRPYNKGFMDAYESMAKKAGLTLAQAAEMRYEMLLEELGKPGKPEVGPRLEALKEEKATLGSPAGAKGSPERAAWWRSWEQKLPDLQKSEEDGDGADPDAILMRMLMSRFGGQDPSLLGSMMEAAPPDAGDGRQVRALKRAVETHPALQWDERLKTLAGQEGTVAKDDSDGTSSVRFPPPISVVAWLPTSVLLTSEATRESRSPGTGLLVGKPLRTPIVPCYPGSGSGLLLVPLVDVEGPRLDQLRAAS</sequence>
<dbReference type="OrthoDB" id="10264738at2759"/>
<dbReference type="SUPFAM" id="SSF81606">
    <property type="entry name" value="PP2C-like"/>
    <property type="match status" value="1"/>
</dbReference>
<dbReference type="PANTHER" id="PTHR13832:SF827">
    <property type="entry name" value="PROTEIN PHOSPHATASE 1L"/>
    <property type="match status" value="1"/>
</dbReference>
<dbReference type="PANTHER" id="PTHR13832">
    <property type="entry name" value="PROTEIN PHOSPHATASE 2C"/>
    <property type="match status" value="1"/>
</dbReference>
<feature type="domain" description="PPM-type phosphatase" evidence="1">
    <location>
        <begin position="23"/>
        <end position="287"/>
    </location>
</feature>
<proteinExistence type="predicted"/>
<evidence type="ECO:0000313" key="2">
    <source>
        <dbReference type="EMBL" id="CAE7551549.1"/>
    </source>
</evidence>
<protein>
    <recommendedName>
        <fullName evidence="1">PPM-type phosphatase domain-containing protein</fullName>
    </recommendedName>
</protein>
<dbReference type="SMART" id="SM00332">
    <property type="entry name" value="PP2Cc"/>
    <property type="match status" value="1"/>
</dbReference>
<name>A0A812U237_9DINO</name>
<dbReference type="Proteomes" id="UP000604046">
    <property type="component" value="Unassembled WGS sequence"/>
</dbReference>
<keyword evidence="3" id="KW-1185">Reference proteome</keyword>
<dbReference type="InterPro" id="IPR001932">
    <property type="entry name" value="PPM-type_phosphatase-like_dom"/>
</dbReference>
<evidence type="ECO:0000259" key="1">
    <source>
        <dbReference type="PROSITE" id="PS51746"/>
    </source>
</evidence>
<organism evidence="2 3">
    <name type="scientific">Symbiodinium natans</name>
    <dbReference type="NCBI Taxonomy" id="878477"/>
    <lineage>
        <taxon>Eukaryota</taxon>
        <taxon>Sar</taxon>
        <taxon>Alveolata</taxon>
        <taxon>Dinophyceae</taxon>
        <taxon>Suessiales</taxon>
        <taxon>Symbiodiniaceae</taxon>
        <taxon>Symbiodinium</taxon>
    </lineage>
</organism>
<reference evidence="2" key="1">
    <citation type="submission" date="2021-02" db="EMBL/GenBank/DDBJ databases">
        <authorList>
            <person name="Dougan E. K."/>
            <person name="Rhodes N."/>
            <person name="Thang M."/>
            <person name="Chan C."/>
        </authorList>
    </citation>
    <scope>NUCLEOTIDE SEQUENCE</scope>
</reference>
<dbReference type="EMBL" id="CAJNDS010002634">
    <property type="protein sequence ID" value="CAE7551549.1"/>
    <property type="molecule type" value="Genomic_DNA"/>
</dbReference>
<dbReference type="InterPro" id="IPR015655">
    <property type="entry name" value="PP2C"/>
</dbReference>
<dbReference type="Pfam" id="PF00481">
    <property type="entry name" value="PP2C"/>
    <property type="match status" value="1"/>
</dbReference>
<dbReference type="PROSITE" id="PS51746">
    <property type="entry name" value="PPM_2"/>
    <property type="match status" value="1"/>
</dbReference>
<dbReference type="CDD" id="cd00143">
    <property type="entry name" value="PP2Cc"/>
    <property type="match status" value="1"/>
</dbReference>
<evidence type="ECO:0000313" key="3">
    <source>
        <dbReference type="Proteomes" id="UP000604046"/>
    </source>
</evidence>
<accession>A0A812U237</accession>
<gene>
    <name evidence="2" type="ORF">SNAT2548_LOCUS30976</name>
</gene>
<dbReference type="InterPro" id="IPR036457">
    <property type="entry name" value="PPM-type-like_dom_sf"/>
</dbReference>
<comment type="caution">
    <text evidence="2">The sequence shown here is derived from an EMBL/GenBank/DDBJ whole genome shotgun (WGS) entry which is preliminary data.</text>
</comment>